<gene>
    <name evidence="2" type="ORF">ID47_03785</name>
</gene>
<dbReference type="Proteomes" id="UP000028926">
    <property type="component" value="Chromosome"/>
</dbReference>
<evidence type="ECO:0000256" key="1">
    <source>
        <dbReference type="SAM" id="SignalP"/>
    </source>
</evidence>
<feature type="chain" id="PRO_5001717073" evidence="1">
    <location>
        <begin position="20"/>
        <end position="83"/>
    </location>
</feature>
<dbReference type="KEGG" id="paca:ID47_03785"/>
<dbReference type="STRING" id="91604.ID47_03785"/>
<protein>
    <submittedName>
        <fullName evidence="2">Uncharacterized protein</fullName>
    </submittedName>
</protein>
<evidence type="ECO:0000313" key="2">
    <source>
        <dbReference type="EMBL" id="AIK96054.1"/>
    </source>
</evidence>
<keyword evidence="3" id="KW-1185">Reference proteome</keyword>
<dbReference type="AlphaFoldDB" id="A0A077AVI8"/>
<reference evidence="2 3" key="1">
    <citation type="submission" date="2014-07" db="EMBL/GenBank/DDBJ databases">
        <title>Comparative genomic insights into amoeba endosymbionts belonging to the families of Holosporaceae and Candidatus Midichloriaceae within Rickettsiales.</title>
        <authorList>
            <person name="Wang Z."/>
            <person name="Wu M."/>
        </authorList>
    </citation>
    <scope>NUCLEOTIDE SEQUENCE [LARGE SCALE GENOMIC DNA]</scope>
    <source>
        <strain evidence="2">PRA3</strain>
    </source>
</reference>
<name>A0A077AVI8_9PROT</name>
<dbReference type="EMBL" id="CP008941">
    <property type="protein sequence ID" value="AIK96054.1"/>
    <property type="molecule type" value="Genomic_DNA"/>
</dbReference>
<proteinExistence type="predicted"/>
<dbReference type="RefSeq" id="WP_038463961.1">
    <property type="nucleotide sequence ID" value="NZ_CP008941.1"/>
</dbReference>
<accession>A0A077AVI8</accession>
<evidence type="ECO:0000313" key="3">
    <source>
        <dbReference type="Proteomes" id="UP000028926"/>
    </source>
</evidence>
<dbReference type="HOGENOM" id="CLU_2536362_0_0_5"/>
<feature type="signal peptide" evidence="1">
    <location>
        <begin position="1"/>
        <end position="19"/>
    </location>
</feature>
<keyword evidence="1" id="KW-0732">Signal</keyword>
<sequence length="83" mass="9455">MKKLLLLCANFVFFSHGQANQTDILSDLAQQGQITPQEYNDYQNKIKNFTDLCNEKAYKGTSTFTSAEIDAFWNLVDELVAKN</sequence>
<organism evidence="2 3">
    <name type="scientific">Candidatus Odyssella acanthamoebae</name>
    <dbReference type="NCBI Taxonomy" id="91604"/>
    <lineage>
        <taxon>Bacteria</taxon>
        <taxon>Pseudomonadati</taxon>
        <taxon>Pseudomonadota</taxon>
        <taxon>Alphaproteobacteria</taxon>
        <taxon>Holosporales</taxon>
        <taxon>Candidatus Paracaedibacteraceae</taxon>
        <taxon>Candidatus Odyssella</taxon>
    </lineage>
</organism>